<evidence type="ECO:0000256" key="1">
    <source>
        <dbReference type="SAM" id="MobiDB-lite"/>
    </source>
</evidence>
<feature type="region of interest" description="Disordered" evidence="1">
    <location>
        <begin position="1"/>
        <end position="20"/>
    </location>
</feature>
<gene>
    <name evidence="2" type="ORF">GN958_ATG19759</name>
</gene>
<accession>A0A8S9TU30</accession>
<proteinExistence type="predicted"/>
<evidence type="ECO:0000313" key="3">
    <source>
        <dbReference type="Proteomes" id="UP000704712"/>
    </source>
</evidence>
<organism evidence="2 3">
    <name type="scientific">Phytophthora infestans</name>
    <name type="common">Potato late blight agent</name>
    <name type="synonym">Botrytis infestans</name>
    <dbReference type="NCBI Taxonomy" id="4787"/>
    <lineage>
        <taxon>Eukaryota</taxon>
        <taxon>Sar</taxon>
        <taxon>Stramenopiles</taxon>
        <taxon>Oomycota</taxon>
        <taxon>Peronosporomycetes</taxon>
        <taxon>Peronosporales</taxon>
        <taxon>Peronosporaceae</taxon>
        <taxon>Phytophthora</taxon>
    </lineage>
</organism>
<dbReference type="EMBL" id="JAACNO010002750">
    <property type="protein sequence ID" value="KAF4131052.1"/>
    <property type="molecule type" value="Genomic_DNA"/>
</dbReference>
<feature type="compositionally biased region" description="Basic residues" evidence="1">
    <location>
        <begin position="7"/>
        <end position="20"/>
    </location>
</feature>
<reference evidence="2" key="1">
    <citation type="submission" date="2020-03" db="EMBL/GenBank/DDBJ databases">
        <title>Hybrid Assembly of Korean Phytophthora infestans isolates.</title>
        <authorList>
            <person name="Prokchorchik M."/>
            <person name="Lee Y."/>
            <person name="Seo J."/>
            <person name="Cho J.-H."/>
            <person name="Park Y.-E."/>
            <person name="Jang D.-C."/>
            <person name="Im J.-S."/>
            <person name="Choi J.-G."/>
            <person name="Park H.-J."/>
            <person name="Lee G.-B."/>
            <person name="Lee Y.-G."/>
            <person name="Hong S.-Y."/>
            <person name="Cho K."/>
            <person name="Sohn K.H."/>
        </authorList>
    </citation>
    <scope>NUCLEOTIDE SEQUENCE</scope>
    <source>
        <strain evidence="2">KR_2_A2</strain>
    </source>
</reference>
<dbReference type="AlphaFoldDB" id="A0A8S9TU30"/>
<dbReference type="Proteomes" id="UP000704712">
    <property type="component" value="Unassembled WGS sequence"/>
</dbReference>
<evidence type="ECO:0000313" key="2">
    <source>
        <dbReference type="EMBL" id="KAF4131052.1"/>
    </source>
</evidence>
<comment type="caution">
    <text evidence="2">The sequence shown here is derived from an EMBL/GenBank/DDBJ whole genome shotgun (WGS) entry which is preliminary data.</text>
</comment>
<name>A0A8S9TU30_PHYIN</name>
<protein>
    <submittedName>
        <fullName evidence="2">Uncharacterized protein</fullName>
    </submittedName>
</protein>
<sequence length="124" mass="13923">MAPVLRHVSKKKPGRPKTRKTKTCWRCHVTFSSCTKLKGHLERKSGCGPKAVAAQAARRKKASRLSSKVQHLKRQLDKVGWWEVHEVILDEETKGSEAIAGRQYDTVEFKKPMSLAASRSAASR</sequence>